<organism evidence="2 3">
    <name type="scientific">Zizania palustris</name>
    <name type="common">Northern wild rice</name>
    <dbReference type="NCBI Taxonomy" id="103762"/>
    <lineage>
        <taxon>Eukaryota</taxon>
        <taxon>Viridiplantae</taxon>
        <taxon>Streptophyta</taxon>
        <taxon>Embryophyta</taxon>
        <taxon>Tracheophyta</taxon>
        <taxon>Spermatophyta</taxon>
        <taxon>Magnoliopsida</taxon>
        <taxon>Liliopsida</taxon>
        <taxon>Poales</taxon>
        <taxon>Poaceae</taxon>
        <taxon>BOP clade</taxon>
        <taxon>Oryzoideae</taxon>
        <taxon>Oryzeae</taxon>
        <taxon>Zizaniinae</taxon>
        <taxon>Zizania</taxon>
    </lineage>
</organism>
<evidence type="ECO:0000313" key="2">
    <source>
        <dbReference type="EMBL" id="KAG8095788.1"/>
    </source>
</evidence>
<sequence length="140" mass="15044">MGHCILLVRGQTTEQATKLRQQRKHGVEAGSNQSCRSQRARGTAFRHGDATVRVVSPTVVAPGSRVGINPSSNPVDADAGAGRAAAKRAQDKADDDTTGESSEDSQRSREVKGSDLFCFEKKNLCLKECHQQSAALSFFL</sequence>
<evidence type="ECO:0000313" key="3">
    <source>
        <dbReference type="Proteomes" id="UP000729402"/>
    </source>
</evidence>
<feature type="region of interest" description="Disordered" evidence="1">
    <location>
        <begin position="22"/>
        <end position="49"/>
    </location>
</feature>
<dbReference type="AlphaFoldDB" id="A0A8J6C054"/>
<feature type="region of interest" description="Disordered" evidence="1">
    <location>
        <begin position="61"/>
        <end position="111"/>
    </location>
</feature>
<evidence type="ECO:0000256" key="1">
    <source>
        <dbReference type="SAM" id="MobiDB-lite"/>
    </source>
</evidence>
<reference evidence="2" key="2">
    <citation type="submission" date="2021-02" db="EMBL/GenBank/DDBJ databases">
        <authorList>
            <person name="Kimball J.A."/>
            <person name="Haas M.W."/>
            <person name="Macchietto M."/>
            <person name="Kono T."/>
            <person name="Duquette J."/>
            <person name="Shao M."/>
        </authorList>
    </citation>
    <scope>NUCLEOTIDE SEQUENCE</scope>
    <source>
        <tissue evidence="2">Fresh leaf tissue</tissue>
    </source>
</reference>
<name>A0A8J6C054_ZIZPA</name>
<proteinExistence type="predicted"/>
<dbReference type="Proteomes" id="UP000729402">
    <property type="component" value="Unassembled WGS sequence"/>
</dbReference>
<accession>A0A8J6C054</accession>
<gene>
    <name evidence="2" type="ORF">GUJ93_ZPchr0013g35343</name>
</gene>
<protein>
    <submittedName>
        <fullName evidence="2">Uncharacterized protein</fullName>
    </submittedName>
</protein>
<reference evidence="2" key="1">
    <citation type="journal article" date="2021" name="bioRxiv">
        <title>Whole Genome Assembly and Annotation of Northern Wild Rice, Zizania palustris L., Supports a Whole Genome Duplication in the Zizania Genus.</title>
        <authorList>
            <person name="Haas M."/>
            <person name="Kono T."/>
            <person name="Macchietto M."/>
            <person name="Millas R."/>
            <person name="McGilp L."/>
            <person name="Shao M."/>
            <person name="Duquette J."/>
            <person name="Hirsch C.N."/>
            <person name="Kimball J."/>
        </authorList>
    </citation>
    <scope>NUCLEOTIDE SEQUENCE</scope>
    <source>
        <tissue evidence="2">Fresh leaf tissue</tissue>
    </source>
</reference>
<comment type="caution">
    <text evidence="2">The sequence shown here is derived from an EMBL/GenBank/DDBJ whole genome shotgun (WGS) entry which is preliminary data.</text>
</comment>
<feature type="compositionally biased region" description="Acidic residues" evidence="1">
    <location>
        <begin position="93"/>
        <end position="103"/>
    </location>
</feature>
<dbReference type="EMBL" id="JAAALK010000079">
    <property type="protein sequence ID" value="KAG8095788.1"/>
    <property type="molecule type" value="Genomic_DNA"/>
</dbReference>
<keyword evidence="3" id="KW-1185">Reference proteome</keyword>